<dbReference type="CDD" id="cd06529">
    <property type="entry name" value="S24_LexA-like"/>
    <property type="match status" value="1"/>
</dbReference>
<keyword evidence="3" id="KW-0804">Transcription</keyword>
<name>A0A9W6LLV6_9BACT</name>
<dbReference type="SUPFAM" id="SSF51306">
    <property type="entry name" value="LexA/Signal peptidase"/>
    <property type="match status" value="1"/>
</dbReference>
<keyword evidence="2" id="KW-0238">DNA-binding</keyword>
<reference evidence="5" key="1">
    <citation type="submission" date="2022-12" db="EMBL/GenBank/DDBJ databases">
        <title>Reference genome sequencing for broad-spectrum identification of bacterial and archaeal isolates by mass spectrometry.</title>
        <authorList>
            <person name="Sekiguchi Y."/>
            <person name="Tourlousse D.M."/>
        </authorList>
    </citation>
    <scope>NUCLEOTIDE SEQUENCE</scope>
    <source>
        <strain evidence="5">TSL-P1</strain>
    </source>
</reference>
<dbReference type="Pfam" id="PF00717">
    <property type="entry name" value="Peptidase_S24"/>
    <property type="match status" value="1"/>
</dbReference>
<evidence type="ECO:0000256" key="1">
    <source>
        <dbReference type="ARBA" id="ARBA00023015"/>
    </source>
</evidence>
<dbReference type="EMBL" id="BSDX01000001">
    <property type="protein sequence ID" value="GLI54245.1"/>
    <property type="molecule type" value="Genomic_DNA"/>
</dbReference>
<dbReference type="PANTHER" id="PTHR40661">
    <property type="match status" value="1"/>
</dbReference>
<evidence type="ECO:0000256" key="3">
    <source>
        <dbReference type="ARBA" id="ARBA00023163"/>
    </source>
</evidence>
<evidence type="ECO:0000313" key="6">
    <source>
        <dbReference type="Proteomes" id="UP001144297"/>
    </source>
</evidence>
<dbReference type="InterPro" id="IPR039418">
    <property type="entry name" value="LexA-like"/>
</dbReference>
<dbReference type="AlphaFoldDB" id="A0A9W6LLV6"/>
<dbReference type="InterPro" id="IPR036286">
    <property type="entry name" value="LexA/Signal_pep-like_sf"/>
</dbReference>
<keyword evidence="1" id="KW-0805">Transcription regulation</keyword>
<dbReference type="PANTHER" id="PTHR40661:SF3">
    <property type="entry name" value="FELS-1 PROPHAGE TRANSCRIPTIONAL REGULATOR"/>
    <property type="match status" value="1"/>
</dbReference>
<dbReference type="InterPro" id="IPR015927">
    <property type="entry name" value="Peptidase_S24_S26A/B/C"/>
</dbReference>
<evidence type="ECO:0000259" key="4">
    <source>
        <dbReference type="Pfam" id="PF00717"/>
    </source>
</evidence>
<keyword evidence="6" id="KW-1185">Reference proteome</keyword>
<proteinExistence type="predicted"/>
<protein>
    <recommendedName>
        <fullName evidence="4">Peptidase S24/S26A/S26B/S26C domain-containing protein</fullName>
    </recommendedName>
</protein>
<gene>
    <name evidence="5" type="ORF">TISLANDTSLP1_19380</name>
</gene>
<accession>A0A9W6LLV6</accession>
<evidence type="ECO:0000313" key="5">
    <source>
        <dbReference type="EMBL" id="GLI54245.1"/>
    </source>
</evidence>
<dbReference type="Gene3D" id="2.10.109.10">
    <property type="entry name" value="Umud Fragment, subunit A"/>
    <property type="match status" value="1"/>
</dbReference>
<comment type="caution">
    <text evidence="5">The sequence shown here is derived from an EMBL/GenBank/DDBJ whole genome shotgun (WGS) entry which is preliminary data.</text>
</comment>
<feature type="domain" description="Peptidase S24/S26A/S26B/S26C" evidence="4">
    <location>
        <begin position="11"/>
        <end position="94"/>
    </location>
</feature>
<dbReference type="GO" id="GO:0003677">
    <property type="term" value="F:DNA binding"/>
    <property type="evidence" value="ECO:0007669"/>
    <property type="project" value="UniProtKB-KW"/>
</dbReference>
<sequence>MSLKMGCSTITILKISGDDMEPTLHSGDLVIISKRLREIEPQGGIYAIEILNNLMIKRIQILYPSEILRIISDNRNYPVMDVSPNYVKVYGKVIYVIKKLV</sequence>
<evidence type="ECO:0000256" key="2">
    <source>
        <dbReference type="ARBA" id="ARBA00023125"/>
    </source>
</evidence>
<organism evidence="5 6">
    <name type="scientific">Thermodesulfovibrio yellowstonii</name>
    <dbReference type="NCBI Taxonomy" id="28262"/>
    <lineage>
        <taxon>Bacteria</taxon>
        <taxon>Pseudomonadati</taxon>
        <taxon>Nitrospirota</taxon>
        <taxon>Thermodesulfovibrionia</taxon>
        <taxon>Thermodesulfovibrionales</taxon>
        <taxon>Thermodesulfovibrionaceae</taxon>
        <taxon>Thermodesulfovibrio</taxon>
    </lineage>
</organism>
<dbReference type="Proteomes" id="UP001144297">
    <property type="component" value="Unassembled WGS sequence"/>
</dbReference>